<protein>
    <submittedName>
        <fullName evidence="1">Unnamed protein product</fullName>
    </submittedName>
</protein>
<accession>A0ACB5UAA7</accession>
<dbReference type="Proteomes" id="UP001165064">
    <property type="component" value="Unassembled WGS sequence"/>
</dbReference>
<proteinExistence type="predicted"/>
<evidence type="ECO:0000313" key="1">
    <source>
        <dbReference type="EMBL" id="GMF06355.1"/>
    </source>
</evidence>
<keyword evidence="2" id="KW-1185">Reference proteome</keyword>
<dbReference type="EMBL" id="BSXS01015088">
    <property type="protein sequence ID" value="GMF06355.1"/>
    <property type="molecule type" value="Genomic_DNA"/>
</dbReference>
<evidence type="ECO:0000313" key="2">
    <source>
        <dbReference type="Proteomes" id="UP001165064"/>
    </source>
</evidence>
<sequence>MLEPFYCTLQSIDELFKWNKIITENSLKFDENVVGPMFKFLSESETQLSHEAFVSIMKDVVSYGGLEVLKKDRYVLDEFTRLALFYRKEELGDPNQDPKKIDLLVGDFKILFSFLESGDAYTANSDKLDSLEDAIMSVANVQ</sequence>
<reference evidence="1" key="1">
    <citation type="submission" date="2023-04" db="EMBL/GenBank/DDBJ databases">
        <title>Ambrosiozyma monospora NBRC 10751.</title>
        <authorList>
            <person name="Ichikawa N."/>
            <person name="Sato H."/>
            <person name="Tonouchi N."/>
        </authorList>
    </citation>
    <scope>NUCLEOTIDE SEQUENCE</scope>
    <source>
        <strain evidence="1">NBRC 10751</strain>
    </source>
</reference>
<gene>
    <name evidence="1" type="ORF">Amon02_001265700</name>
</gene>
<organism evidence="1 2">
    <name type="scientific">Ambrosiozyma monospora</name>
    <name type="common">Yeast</name>
    <name type="synonym">Endomycopsis monosporus</name>
    <dbReference type="NCBI Taxonomy" id="43982"/>
    <lineage>
        <taxon>Eukaryota</taxon>
        <taxon>Fungi</taxon>
        <taxon>Dikarya</taxon>
        <taxon>Ascomycota</taxon>
        <taxon>Saccharomycotina</taxon>
        <taxon>Pichiomycetes</taxon>
        <taxon>Pichiales</taxon>
        <taxon>Pichiaceae</taxon>
        <taxon>Ambrosiozyma</taxon>
    </lineage>
</organism>
<comment type="caution">
    <text evidence="1">The sequence shown here is derived from an EMBL/GenBank/DDBJ whole genome shotgun (WGS) entry which is preliminary data.</text>
</comment>
<name>A0ACB5UAA7_AMBMO</name>